<dbReference type="EMBL" id="FOLY01000004">
    <property type="protein sequence ID" value="SFC67714.1"/>
    <property type="molecule type" value="Genomic_DNA"/>
</dbReference>
<dbReference type="Proteomes" id="UP000199046">
    <property type="component" value="Unassembled WGS sequence"/>
</dbReference>
<organism evidence="2 3">
    <name type="scientific">Kushneria avicenniae</name>
    <dbReference type="NCBI Taxonomy" id="402385"/>
    <lineage>
        <taxon>Bacteria</taxon>
        <taxon>Pseudomonadati</taxon>
        <taxon>Pseudomonadota</taxon>
        <taxon>Gammaproteobacteria</taxon>
        <taxon>Oceanospirillales</taxon>
        <taxon>Halomonadaceae</taxon>
        <taxon>Kushneria</taxon>
    </lineage>
</organism>
<evidence type="ECO:0000256" key="1">
    <source>
        <dbReference type="SAM" id="MobiDB-lite"/>
    </source>
</evidence>
<gene>
    <name evidence="2" type="ORF">SAMN05421848_2367</name>
</gene>
<protein>
    <submittedName>
        <fullName evidence="2">Uncharacterized protein</fullName>
    </submittedName>
</protein>
<evidence type="ECO:0000313" key="2">
    <source>
        <dbReference type="EMBL" id="SFC67714.1"/>
    </source>
</evidence>
<dbReference type="AlphaFoldDB" id="A0A1I1L3W3"/>
<feature type="compositionally biased region" description="Low complexity" evidence="1">
    <location>
        <begin position="20"/>
        <end position="41"/>
    </location>
</feature>
<feature type="region of interest" description="Disordered" evidence="1">
    <location>
        <begin position="1"/>
        <end position="42"/>
    </location>
</feature>
<reference evidence="3" key="1">
    <citation type="submission" date="2016-10" db="EMBL/GenBank/DDBJ databases">
        <authorList>
            <person name="Varghese N."/>
            <person name="Submissions S."/>
        </authorList>
    </citation>
    <scope>NUCLEOTIDE SEQUENCE [LARGE SCALE GENOMIC DNA]</scope>
    <source>
        <strain evidence="3">DSM 23439</strain>
    </source>
</reference>
<sequence length="85" mass="8869">MGLQLWRSLGAGRSDSRTRGATNQGTGTCTTTRHSTSSSAGKAADTCSLSCTAPCRAAACSQKRQCHDHGYSHNSLVHCSLLVSI</sequence>
<name>A0A1I1L3W3_9GAMM</name>
<proteinExistence type="predicted"/>
<accession>A0A1I1L3W3</accession>
<evidence type="ECO:0000313" key="3">
    <source>
        <dbReference type="Proteomes" id="UP000199046"/>
    </source>
</evidence>
<keyword evidence="3" id="KW-1185">Reference proteome</keyword>